<comment type="pathway">
    <text evidence="17">Phospholipid metabolism; phosphatidylethanolamine biosynthesis; phosphatidylethanolamine from CDP-diacylglycerol: step 1/2.</text>
</comment>
<comment type="similarity">
    <text evidence="4 18">Belongs to the CDP-alcohol phosphatidyltransferase class-I family.</text>
</comment>
<evidence type="ECO:0000256" key="7">
    <source>
        <dbReference type="ARBA" id="ARBA00022516"/>
    </source>
</evidence>
<evidence type="ECO:0000256" key="16">
    <source>
        <dbReference type="ARBA" id="ARBA00032361"/>
    </source>
</evidence>
<evidence type="ECO:0000256" key="1">
    <source>
        <dbReference type="ARBA" id="ARBA00000287"/>
    </source>
</evidence>
<evidence type="ECO:0000313" key="21">
    <source>
        <dbReference type="EMBL" id="KAF6059319.1"/>
    </source>
</evidence>
<evidence type="ECO:0000256" key="8">
    <source>
        <dbReference type="ARBA" id="ARBA00022679"/>
    </source>
</evidence>
<dbReference type="InterPro" id="IPR000462">
    <property type="entry name" value="CDP-OH_P_trans"/>
</dbReference>
<dbReference type="GO" id="GO:0007009">
    <property type="term" value="P:plasma membrane organization"/>
    <property type="evidence" value="ECO:0007669"/>
    <property type="project" value="EnsemblFungi"/>
</dbReference>
<dbReference type="GO" id="GO:0006646">
    <property type="term" value="P:phosphatidylethanolamine biosynthetic process"/>
    <property type="evidence" value="ECO:0007669"/>
    <property type="project" value="EnsemblFungi"/>
</dbReference>
<dbReference type="Pfam" id="PF01066">
    <property type="entry name" value="CDP-OH_P_transf"/>
    <property type="match status" value="1"/>
</dbReference>
<evidence type="ECO:0000256" key="10">
    <source>
        <dbReference type="ARBA" id="ARBA00022824"/>
    </source>
</evidence>
<evidence type="ECO:0000256" key="13">
    <source>
        <dbReference type="ARBA" id="ARBA00023136"/>
    </source>
</evidence>
<dbReference type="InterPro" id="IPR043130">
    <property type="entry name" value="CDP-OH_PTrfase_TM_dom"/>
</dbReference>
<dbReference type="EMBL" id="JABWAB010000001">
    <property type="protein sequence ID" value="KAF6059319.1"/>
    <property type="molecule type" value="Genomic_DNA"/>
</dbReference>
<dbReference type="GO" id="GO:0005886">
    <property type="term" value="C:plasma membrane"/>
    <property type="evidence" value="ECO:0007669"/>
    <property type="project" value="EnsemblFungi"/>
</dbReference>
<keyword evidence="8 18" id="KW-0808">Transferase</keyword>
<comment type="subcellular location">
    <subcellularLocation>
        <location evidence="2">Endoplasmic reticulum membrane</location>
        <topology evidence="2">Multi-pass membrane protein</topology>
    </subcellularLocation>
</comment>
<keyword evidence="12" id="KW-0443">Lipid metabolism</keyword>
<dbReference type="AlphaFoldDB" id="A0A8X7NTD0"/>
<evidence type="ECO:0000256" key="17">
    <source>
        <dbReference type="ARBA" id="ARBA00060701"/>
    </source>
</evidence>
<feature type="compositionally biased region" description="Polar residues" evidence="19">
    <location>
        <begin position="1"/>
        <end position="10"/>
    </location>
</feature>
<gene>
    <name evidence="21" type="ORF">FOB60_000901</name>
</gene>
<dbReference type="Gene3D" id="1.20.120.1760">
    <property type="match status" value="1"/>
</dbReference>
<dbReference type="GO" id="GO:0005741">
    <property type="term" value="C:mitochondrial outer membrane"/>
    <property type="evidence" value="ECO:0007669"/>
    <property type="project" value="EnsemblFungi"/>
</dbReference>
<proteinExistence type="inferred from homology"/>
<feature type="transmembrane region" description="Helical" evidence="20">
    <location>
        <begin position="92"/>
        <end position="113"/>
    </location>
</feature>
<keyword evidence="15" id="KW-1208">Phospholipid metabolism</keyword>
<evidence type="ECO:0000256" key="14">
    <source>
        <dbReference type="ARBA" id="ARBA00023209"/>
    </source>
</evidence>
<evidence type="ECO:0000256" key="11">
    <source>
        <dbReference type="ARBA" id="ARBA00022989"/>
    </source>
</evidence>
<keyword evidence="9 20" id="KW-0812">Transmembrane</keyword>
<dbReference type="OrthoDB" id="448573at2759"/>
<dbReference type="InterPro" id="IPR050324">
    <property type="entry name" value="CDP-alcohol_PTase-I"/>
</dbReference>
<keyword evidence="14" id="KW-0594">Phospholipid biosynthesis</keyword>
<dbReference type="GO" id="GO:0035865">
    <property type="term" value="P:cellular response to potassium ion"/>
    <property type="evidence" value="ECO:0007669"/>
    <property type="project" value="EnsemblFungi"/>
</dbReference>
<dbReference type="NCBIfam" id="TIGR00473">
    <property type="entry name" value="pssA"/>
    <property type="match status" value="1"/>
</dbReference>
<evidence type="ECO:0000256" key="3">
    <source>
        <dbReference type="ARBA" id="ARBA00005189"/>
    </source>
</evidence>
<evidence type="ECO:0000256" key="12">
    <source>
        <dbReference type="ARBA" id="ARBA00023098"/>
    </source>
</evidence>
<dbReference type="InterPro" id="IPR048254">
    <property type="entry name" value="CDP_ALCOHOL_P_TRANSF_CS"/>
</dbReference>
<dbReference type="GO" id="GO:0071277">
    <property type="term" value="P:cellular response to calcium ion"/>
    <property type="evidence" value="ECO:0007669"/>
    <property type="project" value="EnsemblFungi"/>
</dbReference>
<dbReference type="FunFam" id="1.20.120.1760:FF:000022">
    <property type="entry name" value="CDP-diacylglycerol--serine O-phosphatidyltransferase"/>
    <property type="match status" value="1"/>
</dbReference>
<feature type="compositionally biased region" description="Low complexity" evidence="19">
    <location>
        <begin position="11"/>
        <end position="28"/>
    </location>
</feature>
<dbReference type="InterPro" id="IPR004533">
    <property type="entry name" value="CDP-diaglyc--ser_O-PTrfase"/>
</dbReference>
<protein>
    <recommendedName>
        <fullName evidence="6">CDP-diacylglycerol--serine O-phosphatidyltransferase</fullName>
        <ecNumber evidence="5">2.7.8.8</ecNumber>
    </recommendedName>
    <alternativeName>
        <fullName evidence="16">Phosphatidylserine synthase</fullName>
    </alternativeName>
</protein>
<sequence>MSSTGYQQRHNTSNNTNPDSSSSALVSDSDYDVNDSTSSASSQPGPPLRRSSSLFSLSSKEDIPKPEQTEYLKFINDNRHFSLIRNLHMADFITLLNGFSGFYAIISCLRYSLTGKSNYVQRAHFFIVLGLFFDFFDGRVARLRNKSSLMGQELDSLADLVSFGVSPATIAFAIGFQSTIDVLLLAFWVLCGLTRLARFNISVNNIPKDKTGKSQYFEGLPIPSNLFWVALMALLVYKDWIHEQLPLGVVFANTPYEFHLLALGFVLQGCANISKSLKIPKP</sequence>
<evidence type="ECO:0000256" key="18">
    <source>
        <dbReference type="RuleBase" id="RU003750"/>
    </source>
</evidence>
<feature type="compositionally biased region" description="Low complexity" evidence="19">
    <location>
        <begin position="48"/>
        <end position="58"/>
    </location>
</feature>
<keyword evidence="7" id="KW-0444">Lipid biosynthesis</keyword>
<accession>A0A8X7NTD0</accession>
<dbReference type="GO" id="GO:0005789">
    <property type="term" value="C:endoplasmic reticulum membrane"/>
    <property type="evidence" value="ECO:0007669"/>
    <property type="project" value="UniProtKB-SubCell"/>
</dbReference>
<evidence type="ECO:0000256" key="15">
    <source>
        <dbReference type="ARBA" id="ARBA00023264"/>
    </source>
</evidence>
<evidence type="ECO:0000313" key="22">
    <source>
        <dbReference type="Proteomes" id="UP000590412"/>
    </source>
</evidence>
<evidence type="ECO:0000256" key="9">
    <source>
        <dbReference type="ARBA" id="ARBA00022692"/>
    </source>
</evidence>
<dbReference type="Proteomes" id="UP000590412">
    <property type="component" value="Unassembled WGS sequence"/>
</dbReference>
<evidence type="ECO:0000256" key="5">
    <source>
        <dbReference type="ARBA" id="ARBA00013174"/>
    </source>
</evidence>
<evidence type="ECO:0000256" key="20">
    <source>
        <dbReference type="SAM" id="Phobius"/>
    </source>
</evidence>
<feature type="region of interest" description="Disordered" evidence="19">
    <location>
        <begin position="1"/>
        <end position="62"/>
    </location>
</feature>
<reference evidence="21" key="1">
    <citation type="submission" date="2020-03" db="EMBL/GenBank/DDBJ databases">
        <title>FDA dAtabase for Regulatory Grade micrObial Sequences (FDA-ARGOS): Supporting development and validation of Infectious Disease Dx tests.</title>
        <authorList>
            <person name="Campos J."/>
            <person name="Goldberg B."/>
            <person name="Tallon L."/>
            <person name="Sadzewicz L."/>
            <person name="Vavikolanu K."/>
            <person name="Mehta A."/>
            <person name="Aluvathingal J."/>
            <person name="Nadendla S."/>
            <person name="Nandy P."/>
            <person name="Geyer C."/>
            <person name="Yan Y."/>
            <person name="Sichtig H."/>
        </authorList>
    </citation>
    <scope>NUCLEOTIDE SEQUENCE [LARGE SCALE GENOMIC DNA]</scope>
    <source>
        <strain evidence="21">FDAARGOS_652</strain>
    </source>
</reference>
<comment type="pathway">
    <text evidence="3">Lipid metabolism.</text>
</comment>
<keyword evidence="10" id="KW-0256">Endoplasmic reticulum</keyword>
<name>A0A8X7NTD0_CANPA</name>
<organism evidence="21 22">
    <name type="scientific">Candida parapsilosis</name>
    <name type="common">Yeast</name>
    <dbReference type="NCBI Taxonomy" id="5480"/>
    <lineage>
        <taxon>Eukaryota</taxon>
        <taxon>Fungi</taxon>
        <taxon>Dikarya</taxon>
        <taxon>Ascomycota</taxon>
        <taxon>Saccharomycotina</taxon>
        <taxon>Pichiomycetes</taxon>
        <taxon>Debaryomycetaceae</taxon>
        <taxon>Candida/Lodderomyces clade</taxon>
        <taxon>Candida</taxon>
    </lineage>
</organism>
<comment type="caution">
    <text evidence="21">The sequence shown here is derived from an EMBL/GenBank/DDBJ whole genome shotgun (WGS) entry which is preliminary data.</text>
</comment>
<dbReference type="PROSITE" id="PS00379">
    <property type="entry name" value="CDP_ALCOHOL_P_TRANSF"/>
    <property type="match status" value="1"/>
</dbReference>
<comment type="catalytic activity">
    <reaction evidence="1">
        <text>a CDP-1,2-diacyl-sn-glycerol + L-serine = a 1,2-diacyl-sn-glycero-3-phospho-L-serine + CMP + H(+)</text>
        <dbReference type="Rhea" id="RHEA:16913"/>
        <dbReference type="ChEBI" id="CHEBI:15378"/>
        <dbReference type="ChEBI" id="CHEBI:33384"/>
        <dbReference type="ChEBI" id="CHEBI:57262"/>
        <dbReference type="ChEBI" id="CHEBI:58332"/>
        <dbReference type="ChEBI" id="CHEBI:60377"/>
        <dbReference type="EC" id="2.7.8.8"/>
    </reaction>
</comment>
<dbReference type="GO" id="GO:0003882">
    <property type="term" value="F:CDP-diacylglycerol-serine O-phosphatidyltransferase activity"/>
    <property type="evidence" value="ECO:0007669"/>
    <property type="project" value="UniProtKB-EC"/>
</dbReference>
<dbReference type="PANTHER" id="PTHR14269:SF61">
    <property type="entry name" value="CDP-DIACYLGLYCEROL--SERINE O-PHOSPHATIDYLTRANSFERASE"/>
    <property type="match status" value="1"/>
</dbReference>
<evidence type="ECO:0000256" key="4">
    <source>
        <dbReference type="ARBA" id="ARBA00010441"/>
    </source>
</evidence>
<dbReference type="GO" id="GO:0006659">
    <property type="term" value="P:phosphatidylserine biosynthetic process"/>
    <property type="evidence" value="ECO:0007669"/>
    <property type="project" value="EnsemblFungi"/>
</dbReference>
<evidence type="ECO:0000256" key="6">
    <source>
        <dbReference type="ARBA" id="ARBA00017171"/>
    </source>
</evidence>
<keyword evidence="11 20" id="KW-1133">Transmembrane helix</keyword>
<evidence type="ECO:0000256" key="2">
    <source>
        <dbReference type="ARBA" id="ARBA00004477"/>
    </source>
</evidence>
<dbReference type="EC" id="2.7.8.8" evidence="5"/>
<evidence type="ECO:0000256" key="19">
    <source>
        <dbReference type="SAM" id="MobiDB-lite"/>
    </source>
</evidence>
<keyword evidence="13 20" id="KW-0472">Membrane</keyword>
<dbReference type="PANTHER" id="PTHR14269">
    <property type="entry name" value="CDP-DIACYLGLYCEROL--GLYCEROL-3-PHOSPHATE 3-PHOSPHATIDYLTRANSFERASE-RELATED"/>
    <property type="match status" value="1"/>
</dbReference>